<dbReference type="OrthoDB" id="10059875at2759"/>
<organism evidence="4 5">
    <name type="scientific">Gymnopilus dilepis</name>
    <dbReference type="NCBI Taxonomy" id="231916"/>
    <lineage>
        <taxon>Eukaryota</taxon>
        <taxon>Fungi</taxon>
        <taxon>Dikarya</taxon>
        <taxon>Basidiomycota</taxon>
        <taxon>Agaricomycotina</taxon>
        <taxon>Agaricomycetes</taxon>
        <taxon>Agaricomycetidae</taxon>
        <taxon>Agaricales</taxon>
        <taxon>Agaricineae</taxon>
        <taxon>Hymenogastraceae</taxon>
        <taxon>Gymnopilus</taxon>
    </lineage>
</organism>
<keyword evidence="5" id="KW-1185">Reference proteome</keyword>
<sequence>MNSSARVGLSRTLRYGKGATRVKIGMRAEDAERIWERRAPLTPDAVYKLTSSGRATVEVASSSKRVFHDMEYRKAGATIVPALTDPDIVLGIKEPPVPDVHRLTAQYASSSFASTGTRKSPSAQTHLMFSHTAKGQTYNTGLLASFVGRSTGFSFSGGHGYPRLVDYELLTDEKTGKRTVGFGFFAGVAGVLESLSSMAHSHLELGIASPFIYTPRPHTSPSLSKLREALRHIGSVISTQGTPSELGPFIIGLTGRGQVAQGCLSMLKELPIEHVRVSDLESLMSRWKAADVNLRKIYLVHAQPEDYLVRLDGAPYSRDHYYQSPQSYRSVFCDRVAPYLTLFLNGTGWSPSFPRLMTNDQLAIALARAQALGGARFTNIGDITCDIEGGLEFLDRATTLSAPFYKLRPPNLAPDLPSVQMMSVDILPASLPLDASVHFSGALQRYLDELVEYYNENYYASPSQALLMRGGPAAFPRDLERATIASGGKLMERHAWLQGAVDRYHKAQDAQGRMAQAVEKAAPKTARPPRKHRVLMLGSGMVAGPAVDLIARNSRIELIVASDSSVELQRLVEPHLNVQIRVIDASDLKTYESLIQDADVIISLLPAPMHVDIAKQCIKHGKNLVTASYISPEMQALDSIAGEQGVLLLNEIGLDPGIDHCSAMDLISRLKDQKKNIVSFTSFCGGLPVPEDAHVPLGYKFSWRPQGVLTAALNEAKYLLNKEVVRVSGDELLKSYFKDIPITNDFKLEGLPNRNSLDYIEKYEPGRWLRTFVRGTLRYPGFSSLMNSFRMLGLLNNKDHIELASWETLVSQASALTPLARKGETPLAAIISTQDAGSLRDALEWLGLVRSDMLQLNLGSRAMPPVPKGRHTPLDLFAYLLSQKLKYGPNERDMVVLSHEIISMQKVGDRWQPEVHTSTLISKGTREHNVGYQGERPASAMARTVGIPVAIAAMLVAEGKLSDFKGVVRPIHKDIYQPILEGLEEVGLKMVEKSSVGLEGKTTVELSLMRARRGDTASYREQEYQPPLRDLDSDHGWNEEQGVIVF</sequence>
<dbReference type="GO" id="GO:0004753">
    <property type="term" value="F:saccharopine dehydrogenase activity"/>
    <property type="evidence" value="ECO:0007669"/>
    <property type="project" value="TreeGrafter"/>
</dbReference>
<accession>A0A409W0S2</accession>
<evidence type="ECO:0000259" key="3">
    <source>
        <dbReference type="SMART" id="SM01003"/>
    </source>
</evidence>
<dbReference type="STRING" id="231916.A0A409W0S2"/>
<dbReference type="PANTHER" id="PTHR11133:SF23">
    <property type="entry name" value="SACCHAROPINE DEHYDROGENASE [NAD(+), L-LYSINE-FORMING]"/>
    <property type="match status" value="1"/>
</dbReference>
<dbReference type="GO" id="GO:0019878">
    <property type="term" value="P:lysine biosynthetic process via aminoadipic acid"/>
    <property type="evidence" value="ECO:0007669"/>
    <property type="project" value="TreeGrafter"/>
</dbReference>
<dbReference type="GO" id="GO:0005737">
    <property type="term" value="C:cytoplasm"/>
    <property type="evidence" value="ECO:0007669"/>
    <property type="project" value="TreeGrafter"/>
</dbReference>
<dbReference type="Gene3D" id="3.30.360.10">
    <property type="entry name" value="Dihydrodipicolinate Reductase, domain 2"/>
    <property type="match status" value="1"/>
</dbReference>
<dbReference type="SUPFAM" id="SSF52283">
    <property type="entry name" value="Formate/glycerate dehydrogenase catalytic domain-like"/>
    <property type="match status" value="1"/>
</dbReference>
<dbReference type="Gene3D" id="1.10.1870.10">
    <property type="entry name" value="Domain 3, Saccharopine reductase"/>
    <property type="match status" value="1"/>
</dbReference>
<evidence type="ECO:0000313" key="5">
    <source>
        <dbReference type="Proteomes" id="UP000284706"/>
    </source>
</evidence>
<gene>
    <name evidence="4" type="ORF">CVT26_006859</name>
</gene>
<keyword evidence="2" id="KW-0028">Amino-acid biosynthesis</keyword>
<proteinExistence type="predicted"/>
<dbReference type="Pfam" id="PF05222">
    <property type="entry name" value="AlaDh_PNT_N"/>
    <property type="match status" value="1"/>
</dbReference>
<evidence type="ECO:0000313" key="4">
    <source>
        <dbReference type="EMBL" id="PPQ72119.1"/>
    </source>
</evidence>
<evidence type="ECO:0000256" key="2">
    <source>
        <dbReference type="ARBA" id="ARBA00023154"/>
    </source>
</evidence>
<reference evidence="4 5" key="1">
    <citation type="journal article" date="2018" name="Evol. Lett.">
        <title>Horizontal gene cluster transfer increased hallucinogenic mushroom diversity.</title>
        <authorList>
            <person name="Reynolds H.T."/>
            <person name="Vijayakumar V."/>
            <person name="Gluck-Thaler E."/>
            <person name="Korotkin H.B."/>
            <person name="Matheny P.B."/>
            <person name="Slot J.C."/>
        </authorList>
    </citation>
    <scope>NUCLEOTIDE SEQUENCE [LARGE SCALE GENOMIC DNA]</scope>
    <source>
        <strain evidence="4 5">SRW20</strain>
    </source>
</reference>
<dbReference type="InParanoid" id="A0A409W0S2"/>
<protein>
    <recommendedName>
        <fullName evidence="3">Alanine dehydrogenase/pyridine nucleotide transhydrogenase N-terminal domain-containing protein</fullName>
    </recommendedName>
</protein>
<dbReference type="InterPro" id="IPR051168">
    <property type="entry name" value="AASS"/>
</dbReference>
<dbReference type="InterPro" id="IPR032095">
    <property type="entry name" value="Sacchrp_dh-like_C"/>
</dbReference>
<keyword evidence="2" id="KW-0457">Lysine biosynthesis</keyword>
<dbReference type="CDD" id="cd12189">
    <property type="entry name" value="LKR_SDH_like"/>
    <property type="match status" value="1"/>
</dbReference>
<keyword evidence="1" id="KW-0560">Oxidoreductase</keyword>
<dbReference type="SMART" id="SM01003">
    <property type="entry name" value="AlaDh_PNT_N"/>
    <property type="match status" value="1"/>
</dbReference>
<dbReference type="PANTHER" id="PTHR11133">
    <property type="entry name" value="SACCHAROPINE DEHYDROGENASE"/>
    <property type="match status" value="1"/>
</dbReference>
<dbReference type="Gene3D" id="3.40.50.720">
    <property type="entry name" value="NAD(P)-binding Rossmann-like Domain"/>
    <property type="match status" value="2"/>
</dbReference>
<dbReference type="InterPro" id="IPR005097">
    <property type="entry name" value="Sacchrp_dh_NADP-bd"/>
</dbReference>
<dbReference type="Pfam" id="PF16653">
    <property type="entry name" value="Sacchrp_dh_C"/>
    <property type="match status" value="1"/>
</dbReference>
<dbReference type="InterPro" id="IPR007886">
    <property type="entry name" value="AlaDH/PNT_N"/>
</dbReference>
<name>A0A409W0S2_9AGAR</name>
<dbReference type="Proteomes" id="UP000284706">
    <property type="component" value="Unassembled WGS sequence"/>
</dbReference>
<comment type="caution">
    <text evidence="4">The sequence shown here is derived from an EMBL/GenBank/DDBJ whole genome shotgun (WGS) entry which is preliminary data.</text>
</comment>
<evidence type="ECO:0000256" key="1">
    <source>
        <dbReference type="ARBA" id="ARBA00023002"/>
    </source>
</evidence>
<dbReference type="InterPro" id="IPR036291">
    <property type="entry name" value="NAD(P)-bd_dom_sf"/>
</dbReference>
<dbReference type="Pfam" id="PF03435">
    <property type="entry name" value="Sacchrp_dh_NADP"/>
    <property type="match status" value="1"/>
</dbReference>
<dbReference type="SUPFAM" id="SSF55347">
    <property type="entry name" value="Glyceraldehyde-3-phosphate dehydrogenase-like, C-terminal domain"/>
    <property type="match status" value="1"/>
</dbReference>
<dbReference type="EMBL" id="NHYE01005472">
    <property type="protein sequence ID" value="PPQ72119.1"/>
    <property type="molecule type" value="Genomic_DNA"/>
</dbReference>
<dbReference type="SUPFAM" id="SSF51735">
    <property type="entry name" value="NAD(P)-binding Rossmann-fold domains"/>
    <property type="match status" value="1"/>
</dbReference>
<feature type="domain" description="Alanine dehydrogenase/pyridine nucleotide transhydrogenase N-terminal" evidence="3">
    <location>
        <begin position="25"/>
        <end position="189"/>
    </location>
</feature>
<dbReference type="AlphaFoldDB" id="A0A409W0S2"/>